<gene>
    <name evidence="1" type="ORF">PDIGIT_LOCUS9656</name>
</gene>
<dbReference type="EMBL" id="CAOQHR010000006">
    <property type="protein sequence ID" value="CAI6336553.1"/>
    <property type="molecule type" value="Genomic_DNA"/>
</dbReference>
<sequence>MNAQVQLAVELTRIFPVDRIIDSAYNSIINFARDLRKTGSDLLVEEELANIFGRGRINDELRDKFKAEVLKDNQVISFRSPDGSTSGLVLDSRPGPTLERALRKDDTRAFLATVIQVSLLVWMHERETLATALSQCMEARHQAGVSGATESPGIAAIQGMFEACSSQAGTFPWSYYTHQIELCIAQRDPQYRHDKYNTTLTPRLLLACIDYLYILQRLPEDRRMVVNSRQGFITLIVWGHYVLDLSVRVSGLPGGDLMFGNHHKGFPQVVINYSGSDTSDPDICLFDAKTRLVLTPEEPGHTIIESCERLPLKDYGTTLIWRLFNVHNTTAKNSPIYSDAVEYVIALALTALPRINRFHHDLDTKNDGARSSPSSLSIHRWQILSAAKICFASVDYSIPEIESYVQTLKRHKQMFAIDPPPSLLKHWEYELEIIKKSQRAEPKLTLHALSFLVIVLASVTGIDGCGEVPLVADIHPLSSRIPYHGAHQDDGSYVLSSGSLLDTLVAMMSTKLHSIIHGQEFMVSEHGWTVFLSSFEAEDPSLVVPERLLLRKGVPTKHATQERRTRVRDADELQSHLMSDLPFRQMLDRNTYIARCVERGVNRTEYYATGRSDFQLSIQHSVERYNGATGPRFDYYKCDHQEPLGSEAVRLPLGVATATGVGWYFDGEPERIIIALKKGDSLARWIAIAGCRSRTVVLRGRSTCISCTLSFTASLPGKWLVII</sequence>
<dbReference type="Proteomes" id="UP001152607">
    <property type="component" value="Unassembled WGS sequence"/>
</dbReference>
<accession>A0A9W4ULQ6</accession>
<keyword evidence="2" id="KW-1185">Reference proteome</keyword>
<reference evidence="1" key="1">
    <citation type="submission" date="2023-01" db="EMBL/GenBank/DDBJ databases">
        <authorList>
            <person name="Van Ghelder C."/>
            <person name="Rancurel C."/>
        </authorList>
    </citation>
    <scope>NUCLEOTIDE SEQUENCE</scope>
    <source>
        <strain evidence="1">CNCM I-4278</strain>
    </source>
</reference>
<proteinExistence type="predicted"/>
<dbReference type="AlphaFoldDB" id="A0A9W4ULQ6"/>
<comment type="caution">
    <text evidence="1">The sequence shown here is derived from an EMBL/GenBank/DDBJ whole genome shotgun (WGS) entry which is preliminary data.</text>
</comment>
<protein>
    <submittedName>
        <fullName evidence="1">Uncharacterized protein</fullName>
    </submittedName>
</protein>
<evidence type="ECO:0000313" key="2">
    <source>
        <dbReference type="Proteomes" id="UP001152607"/>
    </source>
</evidence>
<organism evidence="1 2">
    <name type="scientific">Periconia digitata</name>
    <dbReference type="NCBI Taxonomy" id="1303443"/>
    <lineage>
        <taxon>Eukaryota</taxon>
        <taxon>Fungi</taxon>
        <taxon>Dikarya</taxon>
        <taxon>Ascomycota</taxon>
        <taxon>Pezizomycotina</taxon>
        <taxon>Dothideomycetes</taxon>
        <taxon>Pleosporomycetidae</taxon>
        <taxon>Pleosporales</taxon>
        <taxon>Massarineae</taxon>
        <taxon>Periconiaceae</taxon>
        <taxon>Periconia</taxon>
    </lineage>
</organism>
<dbReference type="OrthoDB" id="3800914at2759"/>
<name>A0A9W4ULQ6_9PLEO</name>
<evidence type="ECO:0000313" key="1">
    <source>
        <dbReference type="EMBL" id="CAI6336553.1"/>
    </source>
</evidence>